<gene>
    <name evidence="22" type="ORF">F2Q69_00019290</name>
</gene>
<evidence type="ECO:0000256" key="5">
    <source>
        <dbReference type="ARBA" id="ARBA00022614"/>
    </source>
</evidence>
<evidence type="ECO:0000256" key="16">
    <source>
        <dbReference type="ARBA" id="ARBA00047899"/>
    </source>
</evidence>
<dbReference type="GO" id="GO:0016020">
    <property type="term" value="C:membrane"/>
    <property type="evidence" value="ECO:0007669"/>
    <property type="project" value="UniProtKB-SubCell"/>
</dbReference>
<dbReference type="Gene3D" id="3.80.10.10">
    <property type="entry name" value="Ribonuclease Inhibitor"/>
    <property type="match status" value="3"/>
</dbReference>
<evidence type="ECO:0000256" key="4">
    <source>
        <dbReference type="ARBA" id="ARBA00022553"/>
    </source>
</evidence>
<dbReference type="Proteomes" id="UP000712600">
    <property type="component" value="Unassembled WGS sequence"/>
</dbReference>
<dbReference type="Pfam" id="PF00069">
    <property type="entry name" value="Pkinase"/>
    <property type="match status" value="2"/>
</dbReference>
<evidence type="ECO:0000256" key="1">
    <source>
        <dbReference type="ARBA" id="ARBA00004167"/>
    </source>
</evidence>
<dbReference type="CDD" id="cd14066">
    <property type="entry name" value="STKc_IRAK"/>
    <property type="match status" value="1"/>
</dbReference>
<dbReference type="Gene3D" id="1.10.510.10">
    <property type="entry name" value="Transferase(Phosphotransferase) domain 1"/>
    <property type="match status" value="3"/>
</dbReference>
<dbReference type="InterPro" id="IPR024788">
    <property type="entry name" value="Malectin-like_Carb-bd_dom"/>
</dbReference>
<feature type="transmembrane region" description="Helical" evidence="20">
    <location>
        <begin position="328"/>
        <end position="351"/>
    </location>
</feature>
<name>A0A8S9QKR9_BRACR</name>
<keyword evidence="15" id="KW-0675">Receptor</keyword>
<evidence type="ECO:0000256" key="9">
    <source>
        <dbReference type="ARBA" id="ARBA00022737"/>
    </source>
</evidence>
<keyword evidence="6" id="KW-0808">Transferase</keyword>
<dbReference type="SUPFAM" id="SSF52058">
    <property type="entry name" value="L domain-like"/>
    <property type="match status" value="3"/>
</dbReference>
<feature type="region of interest" description="Disordered" evidence="19">
    <location>
        <begin position="1979"/>
        <end position="1998"/>
    </location>
</feature>
<feature type="binding site" evidence="18">
    <location>
        <position position="1589"/>
    </location>
    <ligand>
        <name>ATP</name>
        <dbReference type="ChEBI" id="CHEBI:30616"/>
    </ligand>
</feature>
<dbReference type="PROSITE" id="PS00108">
    <property type="entry name" value="PROTEIN_KINASE_ST"/>
    <property type="match status" value="1"/>
</dbReference>
<dbReference type="FunFam" id="3.30.200.20:FF:000394">
    <property type="entry name" value="Leucine-rich repeat receptor-like protein kinase"/>
    <property type="match status" value="2"/>
</dbReference>
<dbReference type="SMART" id="SM00220">
    <property type="entry name" value="S_TKc"/>
    <property type="match status" value="1"/>
</dbReference>
<dbReference type="EMBL" id="QGKX02001290">
    <property type="protein sequence ID" value="KAF3541281.1"/>
    <property type="molecule type" value="Genomic_DNA"/>
</dbReference>
<evidence type="ECO:0000259" key="21">
    <source>
        <dbReference type="PROSITE" id="PS50011"/>
    </source>
</evidence>
<keyword evidence="12 18" id="KW-0067">ATP-binding</keyword>
<accession>A0A8S9QKR9</accession>
<comment type="subcellular location">
    <subcellularLocation>
        <location evidence="1">Membrane</location>
        <topology evidence="1">Single-pass membrane protein</topology>
    </subcellularLocation>
</comment>
<keyword evidence="4" id="KW-0597">Phosphoprotein</keyword>
<evidence type="ECO:0000313" key="23">
    <source>
        <dbReference type="Proteomes" id="UP000712600"/>
    </source>
</evidence>
<keyword evidence="3" id="KW-0723">Serine/threonine-protein kinase</keyword>
<feature type="domain" description="Protein kinase" evidence="21">
    <location>
        <begin position="908"/>
        <end position="1187"/>
    </location>
</feature>
<dbReference type="InterPro" id="IPR000719">
    <property type="entry name" value="Prot_kinase_dom"/>
</dbReference>
<feature type="transmembrane region" description="Helical" evidence="20">
    <location>
        <begin position="843"/>
        <end position="866"/>
    </location>
</feature>
<dbReference type="PRINTS" id="PR00019">
    <property type="entry name" value="LEURICHRPT"/>
</dbReference>
<proteinExistence type="predicted"/>
<evidence type="ECO:0000256" key="8">
    <source>
        <dbReference type="ARBA" id="ARBA00022729"/>
    </source>
</evidence>
<dbReference type="InterPro" id="IPR001611">
    <property type="entry name" value="Leu-rich_rpt"/>
</dbReference>
<keyword evidence="7 20" id="KW-0812">Transmembrane</keyword>
<evidence type="ECO:0000256" key="15">
    <source>
        <dbReference type="ARBA" id="ARBA00023170"/>
    </source>
</evidence>
<evidence type="ECO:0000256" key="7">
    <source>
        <dbReference type="ARBA" id="ARBA00022692"/>
    </source>
</evidence>
<dbReference type="InterPro" id="IPR011009">
    <property type="entry name" value="Kinase-like_dom_sf"/>
</dbReference>
<evidence type="ECO:0000256" key="6">
    <source>
        <dbReference type="ARBA" id="ARBA00022679"/>
    </source>
</evidence>
<evidence type="ECO:0000256" key="11">
    <source>
        <dbReference type="ARBA" id="ARBA00022777"/>
    </source>
</evidence>
<organism evidence="22 23">
    <name type="scientific">Brassica cretica</name>
    <name type="common">Mustard</name>
    <dbReference type="NCBI Taxonomy" id="69181"/>
    <lineage>
        <taxon>Eukaryota</taxon>
        <taxon>Viridiplantae</taxon>
        <taxon>Streptophyta</taxon>
        <taxon>Embryophyta</taxon>
        <taxon>Tracheophyta</taxon>
        <taxon>Spermatophyta</taxon>
        <taxon>Magnoliopsida</taxon>
        <taxon>eudicotyledons</taxon>
        <taxon>Gunneridae</taxon>
        <taxon>Pentapetalae</taxon>
        <taxon>rosids</taxon>
        <taxon>malvids</taxon>
        <taxon>Brassicales</taxon>
        <taxon>Brassicaceae</taxon>
        <taxon>Brassiceae</taxon>
        <taxon>Brassica</taxon>
    </lineage>
</organism>
<evidence type="ECO:0000256" key="10">
    <source>
        <dbReference type="ARBA" id="ARBA00022741"/>
    </source>
</evidence>
<comment type="catalytic activity">
    <reaction evidence="17">
        <text>L-seryl-[protein] + ATP = O-phospho-L-seryl-[protein] + ADP + H(+)</text>
        <dbReference type="Rhea" id="RHEA:17989"/>
        <dbReference type="Rhea" id="RHEA-COMP:9863"/>
        <dbReference type="Rhea" id="RHEA-COMP:11604"/>
        <dbReference type="ChEBI" id="CHEBI:15378"/>
        <dbReference type="ChEBI" id="CHEBI:29999"/>
        <dbReference type="ChEBI" id="CHEBI:30616"/>
        <dbReference type="ChEBI" id="CHEBI:83421"/>
        <dbReference type="ChEBI" id="CHEBI:456216"/>
        <dbReference type="EC" id="2.7.11.1"/>
    </reaction>
</comment>
<evidence type="ECO:0000313" key="22">
    <source>
        <dbReference type="EMBL" id="KAF3541281.1"/>
    </source>
</evidence>
<comment type="catalytic activity">
    <reaction evidence="16">
        <text>L-threonyl-[protein] + ATP = O-phospho-L-threonyl-[protein] + ADP + H(+)</text>
        <dbReference type="Rhea" id="RHEA:46608"/>
        <dbReference type="Rhea" id="RHEA-COMP:11060"/>
        <dbReference type="Rhea" id="RHEA-COMP:11605"/>
        <dbReference type="ChEBI" id="CHEBI:15378"/>
        <dbReference type="ChEBI" id="CHEBI:30013"/>
        <dbReference type="ChEBI" id="CHEBI:30616"/>
        <dbReference type="ChEBI" id="CHEBI:61977"/>
        <dbReference type="ChEBI" id="CHEBI:456216"/>
        <dbReference type="EC" id="2.7.11.1"/>
    </reaction>
</comment>
<evidence type="ECO:0000256" key="13">
    <source>
        <dbReference type="ARBA" id="ARBA00022989"/>
    </source>
</evidence>
<dbReference type="InterPro" id="IPR001245">
    <property type="entry name" value="Ser-Thr/Tyr_kinase_cat_dom"/>
</dbReference>
<keyword evidence="14 20" id="KW-0472">Membrane</keyword>
<dbReference type="Gene3D" id="3.30.200.20">
    <property type="entry name" value="Phosphorylase Kinase, domain 1"/>
    <property type="match status" value="1"/>
</dbReference>
<dbReference type="SUPFAM" id="SSF56112">
    <property type="entry name" value="Protein kinase-like (PK-like)"/>
    <property type="match status" value="3"/>
</dbReference>
<dbReference type="GO" id="GO:0005524">
    <property type="term" value="F:ATP binding"/>
    <property type="evidence" value="ECO:0007669"/>
    <property type="project" value="UniProtKB-UniRule"/>
</dbReference>
<dbReference type="InterPro" id="IPR017441">
    <property type="entry name" value="Protein_kinase_ATP_BS"/>
</dbReference>
<dbReference type="EC" id="2.7.11.1" evidence="2"/>
<evidence type="ECO:0000256" key="12">
    <source>
        <dbReference type="ARBA" id="ARBA00022840"/>
    </source>
</evidence>
<feature type="binding site" evidence="18">
    <location>
        <position position="936"/>
    </location>
    <ligand>
        <name>ATP</name>
        <dbReference type="ChEBI" id="CHEBI:30616"/>
    </ligand>
</feature>
<comment type="caution">
    <text evidence="22">The sequence shown here is derived from an EMBL/GenBank/DDBJ whole genome shotgun (WGS) entry which is preliminary data.</text>
</comment>
<dbReference type="FunFam" id="1.10.510.10:FF:000146">
    <property type="entry name" value="LRR receptor-like serine/threonine-protein kinase IOS1"/>
    <property type="match status" value="1"/>
</dbReference>
<evidence type="ECO:0000256" key="14">
    <source>
        <dbReference type="ARBA" id="ARBA00023136"/>
    </source>
</evidence>
<dbReference type="PANTHER" id="PTHR45631">
    <property type="entry name" value="OS07G0107800 PROTEIN-RELATED"/>
    <property type="match status" value="1"/>
</dbReference>
<evidence type="ECO:0000256" key="3">
    <source>
        <dbReference type="ARBA" id="ARBA00022527"/>
    </source>
</evidence>
<evidence type="ECO:0000256" key="2">
    <source>
        <dbReference type="ARBA" id="ARBA00012513"/>
    </source>
</evidence>
<dbReference type="SMART" id="SM00369">
    <property type="entry name" value="LRR_TYP"/>
    <property type="match status" value="6"/>
</dbReference>
<keyword evidence="10 18" id="KW-0547">Nucleotide-binding</keyword>
<dbReference type="InterPro" id="IPR003591">
    <property type="entry name" value="Leu-rich_rpt_typical-subtyp"/>
</dbReference>
<dbReference type="Pfam" id="PF07714">
    <property type="entry name" value="PK_Tyr_Ser-Thr"/>
    <property type="match status" value="1"/>
</dbReference>
<keyword evidence="5" id="KW-0433">Leucine-rich repeat</keyword>
<reference evidence="22" key="1">
    <citation type="submission" date="2019-12" db="EMBL/GenBank/DDBJ databases">
        <title>Genome sequencing and annotation of Brassica cretica.</title>
        <authorList>
            <person name="Studholme D.J."/>
            <person name="Sarris P."/>
        </authorList>
    </citation>
    <scope>NUCLEOTIDE SEQUENCE</scope>
    <source>
        <strain evidence="22">PFS-109/04</strain>
        <tissue evidence="22">Leaf</tissue>
    </source>
</reference>
<feature type="domain" description="Protein kinase" evidence="21">
    <location>
        <begin position="1562"/>
        <end position="1831"/>
    </location>
</feature>
<keyword evidence="11" id="KW-0418">Kinase</keyword>
<dbReference type="FunFam" id="3.80.10.10:FF:000129">
    <property type="entry name" value="Leucine-rich repeat receptor-like kinase"/>
    <property type="match status" value="3"/>
</dbReference>
<evidence type="ECO:0000256" key="18">
    <source>
        <dbReference type="PROSITE-ProRule" id="PRU10141"/>
    </source>
</evidence>
<dbReference type="Pfam" id="PF12819">
    <property type="entry name" value="Malectin_like"/>
    <property type="match status" value="3"/>
</dbReference>
<keyword evidence="9" id="KW-0677">Repeat</keyword>
<dbReference type="Pfam" id="PF13855">
    <property type="entry name" value="LRR_8"/>
    <property type="match status" value="3"/>
</dbReference>
<evidence type="ECO:0000256" key="17">
    <source>
        <dbReference type="ARBA" id="ARBA00048679"/>
    </source>
</evidence>
<keyword evidence="13 20" id="KW-1133">Transmembrane helix</keyword>
<dbReference type="InterPro" id="IPR032675">
    <property type="entry name" value="LRR_dom_sf"/>
</dbReference>
<feature type="transmembrane region" description="Helical" evidence="20">
    <location>
        <begin position="1496"/>
        <end position="1520"/>
    </location>
</feature>
<dbReference type="GO" id="GO:0004674">
    <property type="term" value="F:protein serine/threonine kinase activity"/>
    <property type="evidence" value="ECO:0007669"/>
    <property type="project" value="UniProtKB-KW"/>
</dbReference>
<keyword evidence="8" id="KW-0732">Signal</keyword>
<sequence length="1998" mass="222425">MENSWYTTESGSLSLYHRRSLRKSGSNLRYSSDIYDRIWESYFQMEWTNISTTLDVKNDNKYAPPKDALKIAATPTNASAPLTIEWRSENPDDQYYLYTHFSEIQNLQANQTREFNLVWNGQKFFGPLTPPKLGLTTIFSESPRTCDGGKCNVQLIRTNRSTLPPLLNAYEVYTVIQLPQSETDESDVSAIRSIAASYALSRINWQGDPCVPQKLRWDCLNCTDADMSMPPRITSLNLSSSGLTGTIAAAIQSLTQLEKLDLSNNNLTGGVPEFLGNMKSLLVINLSGNNLNGSLPQALQRNGLELSVKRNPRLRVSDSSRKSLTKKVFVSVVASVASAAIAIALLLLFLVHIKKRSKTVEDLPRPQSTKTKKDATFIQSGKTGKIQASSVGRLMKPYTTVRYFPDGTRNCYSLNVQSWRRYLIRATFTYGNYDGLNVQPVFDLYLGPNRWATIDLETMVNGSRVEILHKPTSNSLNICLVKTGETIPLISTLELRPMENDCYITKSGSLNLHHRSYLRKSESNILRTCRRIINFKNNIVLRYANDTYDRIWNPYFWKEWTQISTTLDAGRPNSYDPPKDALKNAATPTNASGPLTIRWSSANPDAQYHLYAHFSEIQDLQAKETREFNMFWNGDFFYGPLTPLKFGTNTIFSKSSRTCDGGKCSVQLIRTNRSTLPPLLNAFEVYTVIQFPLSETDESDVNAIRSIATNYELSRINWQGDPCFPQQLRWDGLNCTNADRSVPPRITSLNLSSSGLTGTIASAIQNLTELEKLDLSNNNLTGGVPEFLGNMKSLLVINLSGNDLNGLLPQALQRKGLELFVEGNPGLHASGPSRKLLKNKVSVPIVASVVASAAIAIAVLVLFLVLRKKRSKTVKDLPRPQSTPTVNDTFANKNSRRFTYSEVIKMTNNFQRVLGKGGFGMVYHGSINGSQQVAAKLLSQSSAQGYKEFKAEVDLLLRVHHTNLVTLVGYCYEGDHLALIYEFLPNGDLKQHLSGKGGRPIINWRIRLQIALEAALGFISLDCGLPANEHSPYIETSTGLNFSSDATFIQSGETGNNQANLVSIYRKPYRTLRYFPDGIRNCYNLNVEAWRRYLIRATFIYGNYDGRDTEPIFDLYLGPNLWVTIDLVAAVNNTREDILHIPTSNSLQICLVKTGETTPIISALELRPMGNDSYNTKSGSLKLHTRLYLRKSGNNLRYSSDIYDRIWESYFQKEWTQISTILNVSNSNDYKPPKTALKTAATPTNTSAPLTIAWSSENPEEEYYLYTHFSEIQALQENDLREFNMVWNGVQYFGPVTPPKLGLSTIFSRSPETCDGGECSVQLIRTNRSTHPPLLNAYEVYKAIQFPQSETNETDASAVRSIAASYAFSRINWQGDPCFPQQLRWDGLNCTNANMSIPPRITSLNLSSSGLTGTIAAAIQSLTQLEKLDLSNNNLTGGVPEFLGDMSSLLIINLSGNNLSGSLPQALQRKGLELYVQGNPELCVYDSCRKPPKKKAFVPIVASVASVAIVIAMLVVFLVIKKKKSTILQNLTLPPSMPRGNDTFANKNSRRFIYSEVIKMTKNFQRVLGKGGFGMVYHGTINGSEVAVKVLSQSSTQGYKEFKAEVDLLLRVHHTNLVSLVGYCHEGDHLALIYEYLPNGDLKQHLSGERGRSIINWSIRLRIALEAALGLEYLHIGCSPPMIHRDVKTANILLDDHFKAKLSDFGLSRSFQGGVESQYSTAIAGTLGYLDPGYNHSSRLGEKSDVYSFGIVLLEMITNRPVISQASENSHITEWVGSKLTRGDIIEIMDPNLHEDHDSNSAWRALELAMSCANPSSSKRPSMSQVIHELKECIVLENSKVYHNQGLVSQAVLTAIAGTLGYLDPECNSSGRLSEKSDVYSFGIVLLEMITNQPVINQTSEILHITQWVGFKISQGDIIGIMDPNLGKDYDSNSAWRALELALSCANPSSSKRPSMSQVIQGLKECIVCENSRENNNQGLESQAMSIGLDSSMDPMAR</sequence>
<evidence type="ECO:0000256" key="20">
    <source>
        <dbReference type="SAM" id="Phobius"/>
    </source>
</evidence>
<dbReference type="PROSITE" id="PS00107">
    <property type="entry name" value="PROTEIN_KINASE_ATP"/>
    <property type="match status" value="2"/>
</dbReference>
<protein>
    <recommendedName>
        <fullName evidence="2">non-specific serine/threonine protein kinase</fullName>
        <ecNumber evidence="2">2.7.11.1</ecNumber>
    </recommendedName>
</protein>
<dbReference type="InterPro" id="IPR008271">
    <property type="entry name" value="Ser/Thr_kinase_AS"/>
</dbReference>
<evidence type="ECO:0000256" key="19">
    <source>
        <dbReference type="SAM" id="MobiDB-lite"/>
    </source>
</evidence>
<dbReference type="PANTHER" id="PTHR45631:SF57">
    <property type="entry name" value="LEUCINE-RICH REPEAT PROTEIN KINASE FAMILY PROTEIN"/>
    <property type="match status" value="1"/>
</dbReference>
<dbReference type="PROSITE" id="PS50011">
    <property type="entry name" value="PROTEIN_KINASE_DOM"/>
    <property type="match status" value="2"/>
</dbReference>